<evidence type="ECO:0000256" key="5">
    <source>
        <dbReference type="ARBA" id="ARBA00023242"/>
    </source>
</evidence>
<dbReference type="Gramene" id="Mp6g18650.1">
    <property type="protein sequence ID" value="Mp6g18650.1.cds1"/>
    <property type="gene ID" value="Mp6g18650"/>
</dbReference>
<gene>
    <name evidence="9" type="ORF">MARPO_0038s0075</name>
</gene>
<feature type="region of interest" description="Disordered" evidence="7">
    <location>
        <begin position="180"/>
        <end position="272"/>
    </location>
</feature>
<dbReference type="Gene3D" id="3.30.730.10">
    <property type="entry name" value="AP2/ERF domain"/>
    <property type="match status" value="1"/>
</dbReference>
<dbReference type="PANTHER" id="PTHR31194:SF189">
    <property type="entry name" value="AP2_ERF DOMAIN-CONTAINING PROTEIN"/>
    <property type="match status" value="1"/>
</dbReference>
<feature type="region of interest" description="Disordered" evidence="7">
    <location>
        <begin position="318"/>
        <end position="339"/>
    </location>
</feature>
<feature type="compositionally biased region" description="Low complexity" evidence="7">
    <location>
        <begin position="193"/>
        <end position="205"/>
    </location>
</feature>
<dbReference type="SMART" id="SM00380">
    <property type="entry name" value="AP2"/>
    <property type="match status" value="1"/>
</dbReference>
<feature type="compositionally biased region" description="Low complexity" evidence="7">
    <location>
        <begin position="1"/>
        <end position="31"/>
    </location>
</feature>
<keyword evidence="2" id="KW-0805">Transcription regulation</keyword>
<dbReference type="PANTHER" id="PTHR31194">
    <property type="entry name" value="SHN SHINE , DNA BINDING / TRANSCRIPTION FACTOR"/>
    <property type="match status" value="1"/>
</dbReference>
<feature type="region of interest" description="Disordered" evidence="7">
    <location>
        <begin position="520"/>
        <end position="568"/>
    </location>
</feature>
<accession>A0A2R6X3R5</accession>
<dbReference type="PROSITE" id="PS51032">
    <property type="entry name" value="AP2_ERF"/>
    <property type="match status" value="1"/>
</dbReference>
<dbReference type="AlphaFoldDB" id="A0A2R6X3R5"/>
<dbReference type="FunFam" id="3.30.730.10:FF:000005">
    <property type="entry name" value="ethylene-responsive transcription factor RAP2-11"/>
    <property type="match status" value="1"/>
</dbReference>
<name>A0A2R6X3R5_MARPO</name>
<feature type="domain" description="AP2/ERF" evidence="8">
    <location>
        <begin position="95"/>
        <end position="152"/>
    </location>
</feature>
<dbReference type="InterPro" id="IPR001471">
    <property type="entry name" value="AP2/ERF_dom"/>
</dbReference>
<dbReference type="InterPro" id="IPR036955">
    <property type="entry name" value="AP2/ERF_dom_sf"/>
</dbReference>
<evidence type="ECO:0000313" key="10">
    <source>
        <dbReference type="Proteomes" id="UP000244005"/>
    </source>
</evidence>
<feature type="region of interest" description="Disordered" evidence="7">
    <location>
        <begin position="1"/>
        <end position="63"/>
    </location>
</feature>
<dbReference type="OrthoDB" id="773121at2759"/>
<evidence type="ECO:0000256" key="6">
    <source>
        <dbReference type="ARBA" id="ARBA00024343"/>
    </source>
</evidence>
<keyword evidence="10" id="KW-1185">Reference proteome</keyword>
<feature type="compositionally biased region" description="Low complexity" evidence="7">
    <location>
        <begin position="529"/>
        <end position="549"/>
    </location>
</feature>
<dbReference type="SMR" id="A0A2R6X3R5"/>
<feature type="compositionally biased region" description="Basic and acidic residues" evidence="7">
    <location>
        <begin position="365"/>
        <end position="375"/>
    </location>
</feature>
<comment type="subcellular location">
    <subcellularLocation>
        <location evidence="1">Nucleus</location>
    </subcellularLocation>
</comment>
<feature type="compositionally biased region" description="Polar residues" evidence="7">
    <location>
        <begin position="180"/>
        <end position="192"/>
    </location>
</feature>
<evidence type="ECO:0000256" key="2">
    <source>
        <dbReference type="ARBA" id="ARBA00023015"/>
    </source>
</evidence>
<evidence type="ECO:0000259" key="8">
    <source>
        <dbReference type="PROSITE" id="PS51032"/>
    </source>
</evidence>
<dbReference type="InterPro" id="IPR050913">
    <property type="entry name" value="AP2/ERF_ERF"/>
</dbReference>
<feature type="region of interest" description="Disordered" evidence="7">
    <location>
        <begin position="365"/>
        <end position="387"/>
    </location>
</feature>
<dbReference type="EMBL" id="KZ772710">
    <property type="protein sequence ID" value="PTQ40750.1"/>
    <property type="molecule type" value="Genomic_DNA"/>
</dbReference>
<dbReference type="CDD" id="cd00018">
    <property type="entry name" value="AP2"/>
    <property type="match status" value="1"/>
</dbReference>
<feature type="compositionally biased region" description="Polar residues" evidence="7">
    <location>
        <begin position="206"/>
        <end position="221"/>
    </location>
</feature>
<dbReference type="Proteomes" id="UP000244005">
    <property type="component" value="Unassembled WGS sequence"/>
</dbReference>
<feature type="compositionally biased region" description="Pro residues" evidence="7">
    <location>
        <begin position="238"/>
        <end position="247"/>
    </location>
</feature>
<sequence length="589" mass="60576">MAANSNVGSTNSGSSRRTSSSGGRAGSVASSLSKTLSAGSNAEVNSSETSSGSFSCMTTTTSSGSEGAVAASIEMVGGGGGLRRAVSAGGKTKKRFVGVRQRPSGRWVAEIKDTTQKIRLWLGTFDTAEDAARAYDEAAWLLRGANTRTNFVPSTSTDASVLPSKAARLLQLRKNAAAATASSQETNNISNGATPPAAAAAAASAHVNSKPPQAQSGTSAGNKLEGNDNANSIYSAPPKSPPIPPAVVLPCSGSNNSNQAPPPPPPPLTVVTSASAASTSPYCSSNIGHVSNFSGEVSKSESSNYESSVEEMCEMDEAPGLNNAPGLFNPDLDESQRRNGHPTLVNVKQELVSNTYQPRVELSPIRENRKEKDYCSEAPPQDSFVDDTDMSSGLSGLDDVGLSGVDSCYTSDFDFPADMGPDLDLGSLIPSPLSADLSNGDEEDSLSEHVRRMSYERQISAGLYAINGVQECLSLSSHSWGPSSWNGGLSSPSLTLTAGFRRSSTSAPFLTASPVAGWKSVGSSGGSGSSSWVSSSQQQQQQQQANSSGGSTGSGSNGSNNSAVAESAECPSQDALWQSWDLPPLCVVA</sequence>
<evidence type="ECO:0000256" key="1">
    <source>
        <dbReference type="ARBA" id="ARBA00004123"/>
    </source>
</evidence>
<dbReference type="GO" id="GO:0000976">
    <property type="term" value="F:transcription cis-regulatory region binding"/>
    <property type="evidence" value="ECO:0000318"/>
    <property type="project" value="GO_Central"/>
</dbReference>
<dbReference type="SUPFAM" id="SSF54171">
    <property type="entry name" value="DNA-binding domain"/>
    <property type="match status" value="1"/>
</dbReference>
<evidence type="ECO:0000256" key="3">
    <source>
        <dbReference type="ARBA" id="ARBA00023125"/>
    </source>
</evidence>
<dbReference type="InterPro" id="IPR016177">
    <property type="entry name" value="DNA-bd_dom_sf"/>
</dbReference>
<comment type="similarity">
    <text evidence="6">Belongs to the AP2/ERF transcription factor family. ERF subfamily.</text>
</comment>
<evidence type="ECO:0000256" key="4">
    <source>
        <dbReference type="ARBA" id="ARBA00023163"/>
    </source>
</evidence>
<dbReference type="GO" id="GO:0005634">
    <property type="term" value="C:nucleus"/>
    <property type="evidence" value="ECO:0000318"/>
    <property type="project" value="GO_Central"/>
</dbReference>
<keyword evidence="5" id="KW-0539">Nucleus</keyword>
<dbReference type="Pfam" id="PF00847">
    <property type="entry name" value="AP2"/>
    <property type="match status" value="1"/>
</dbReference>
<dbReference type="OMA" id="VEEMCEM"/>
<dbReference type="PRINTS" id="PR00367">
    <property type="entry name" value="ETHRSPELEMNT"/>
</dbReference>
<protein>
    <recommendedName>
        <fullName evidence="8">AP2/ERF domain-containing protein</fullName>
    </recommendedName>
</protein>
<feature type="compositionally biased region" description="Low complexity" evidence="7">
    <location>
        <begin position="557"/>
        <end position="568"/>
    </location>
</feature>
<reference evidence="10" key="1">
    <citation type="journal article" date="2017" name="Cell">
        <title>Insights into land plant evolution garnered from the Marchantia polymorpha genome.</title>
        <authorList>
            <person name="Bowman J.L."/>
            <person name="Kohchi T."/>
            <person name="Yamato K.T."/>
            <person name="Jenkins J."/>
            <person name="Shu S."/>
            <person name="Ishizaki K."/>
            <person name="Yamaoka S."/>
            <person name="Nishihama R."/>
            <person name="Nakamura Y."/>
            <person name="Berger F."/>
            <person name="Adam C."/>
            <person name="Aki S.S."/>
            <person name="Althoff F."/>
            <person name="Araki T."/>
            <person name="Arteaga-Vazquez M.A."/>
            <person name="Balasubrmanian S."/>
            <person name="Barry K."/>
            <person name="Bauer D."/>
            <person name="Boehm C.R."/>
            <person name="Briginshaw L."/>
            <person name="Caballero-Perez J."/>
            <person name="Catarino B."/>
            <person name="Chen F."/>
            <person name="Chiyoda S."/>
            <person name="Chovatia M."/>
            <person name="Davies K.M."/>
            <person name="Delmans M."/>
            <person name="Demura T."/>
            <person name="Dierschke T."/>
            <person name="Dolan L."/>
            <person name="Dorantes-Acosta A.E."/>
            <person name="Eklund D.M."/>
            <person name="Florent S.N."/>
            <person name="Flores-Sandoval E."/>
            <person name="Fujiyama A."/>
            <person name="Fukuzawa H."/>
            <person name="Galik B."/>
            <person name="Grimanelli D."/>
            <person name="Grimwood J."/>
            <person name="Grossniklaus U."/>
            <person name="Hamada T."/>
            <person name="Haseloff J."/>
            <person name="Hetherington A.J."/>
            <person name="Higo A."/>
            <person name="Hirakawa Y."/>
            <person name="Hundley H.N."/>
            <person name="Ikeda Y."/>
            <person name="Inoue K."/>
            <person name="Inoue S.I."/>
            <person name="Ishida S."/>
            <person name="Jia Q."/>
            <person name="Kakita M."/>
            <person name="Kanazawa T."/>
            <person name="Kawai Y."/>
            <person name="Kawashima T."/>
            <person name="Kennedy M."/>
            <person name="Kinose K."/>
            <person name="Kinoshita T."/>
            <person name="Kohara Y."/>
            <person name="Koide E."/>
            <person name="Komatsu K."/>
            <person name="Kopischke S."/>
            <person name="Kubo M."/>
            <person name="Kyozuka J."/>
            <person name="Lagercrantz U."/>
            <person name="Lin S.S."/>
            <person name="Lindquist E."/>
            <person name="Lipzen A.M."/>
            <person name="Lu C.W."/>
            <person name="De Luna E."/>
            <person name="Martienssen R.A."/>
            <person name="Minamino N."/>
            <person name="Mizutani M."/>
            <person name="Mizutani M."/>
            <person name="Mochizuki N."/>
            <person name="Monte I."/>
            <person name="Mosher R."/>
            <person name="Nagasaki H."/>
            <person name="Nakagami H."/>
            <person name="Naramoto S."/>
            <person name="Nishitani K."/>
            <person name="Ohtani M."/>
            <person name="Okamoto T."/>
            <person name="Okumura M."/>
            <person name="Phillips J."/>
            <person name="Pollak B."/>
            <person name="Reinders A."/>
            <person name="Rovekamp M."/>
            <person name="Sano R."/>
            <person name="Sawa S."/>
            <person name="Schmid M.W."/>
            <person name="Shirakawa M."/>
            <person name="Solano R."/>
            <person name="Spunde A."/>
            <person name="Suetsugu N."/>
            <person name="Sugano S."/>
            <person name="Sugiyama A."/>
            <person name="Sun R."/>
            <person name="Suzuki Y."/>
            <person name="Takenaka M."/>
            <person name="Takezawa D."/>
            <person name="Tomogane H."/>
            <person name="Tsuzuki M."/>
            <person name="Ueda T."/>
            <person name="Umeda M."/>
            <person name="Ward J.M."/>
            <person name="Watanabe Y."/>
            <person name="Yazaki K."/>
            <person name="Yokoyama R."/>
            <person name="Yoshitake Y."/>
            <person name="Yotsui I."/>
            <person name="Zachgo S."/>
            <person name="Schmutz J."/>
        </authorList>
    </citation>
    <scope>NUCLEOTIDE SEQUENCE [LARGE SCALE GENOMIC DNA]</scope>
    <source>
        <strain evidence="10">Tak-1</strain>
    </source>
</reference>
<keyword evidence="3" id="KW-0238">DNA-binding</keyword>
<evidence type="ECO:0000256" key="7">
    <source>
        <dbReference type="SAM" id="MobiDB-lite"/>
    </source>
</evidence>
<dbReference type="GO" id="GO:0003700">
    <property type="term" value="F:DNA-binding transcription factor activity"/>
    <property type="evidence" value="ECO:0000318"/>
    <property type="project" value="GO_Central"/>
</dbReference>
<organism evidence="9 10">
    <name type="scientific">Marchantia polymorpha</name>
    <name type="common">Common liverwort</name>
    <name type="synonym">Marchantia aquatica</name>
    <dbReference type="NCBI Taxonomy" id="3197"/>
    <lineage>
        <taxon>Eukaryota</taxon>
        <taxon>Viridiplantae</taxon>
        <taxon>Streptophyta</taxon>
        <taxon>Embryophyta</taxon>
        <taxon>Marchantiophyta</taxon>
        <taxon>Marchantiopsida</taxon>
        <taxon>Marchantiidae</taxon>
        <taxon>Marchantiales</taxon>
        <taxon>Marchantiaceae</taxon>
        <taxon>Marchantia</taxon>
    </lineage>
</organism>
<proteinExistence type="inferred from homology"/>
<evidence type="ECO:0000313" key="9">
    <source>
        <dbReference type="EMBL" id="PTQ40750.1"/>
    </source>
</evidence>
<keyword evidence="4" id="KW-0804">Transcription</keyword>
<feature type="compositionally biased region" description="Polar residues" evidence="7">
    <location>
        <begin position="32"/>
        <end position="63"/>
    </location>
</feature>